<dbReference type="Proteomes" id="UP000308600">
    <property type="component" value="Unassembled WGS sequence"/>
</dbReference>
<protein>
    <submittedName>
        <fullName evidence="1">Uncharacterized protein</fullName>
    </submittedName>
</protein>
<gene>
    <name evidence="1" type="ORF">BDN72DRAFT_903526</name>
</gene>
<evidence type="ECO:0000313" key="2">
    <source>
        <dbReference type="Proteomes" id="UP000308600"/>
    </source>
</evidence>
<evidence type="ECO:0000313" key="1">
    <source>
        <dbReference type="EMBL" id="TFK62096.1"/>
    </source>
</evidence>
<organism evidence="1 2">
    <name type="scientific">Pluteus cervinus</name>
    <dbReference type="NCBI Taxonomy" id="181527"/>
    <lineage>
        <taxon>Eukaryota</taxon>
        <taxon>Fungi</taxon>
        <taxon>Dikarya</taxon>
        <taxon>Basidiomycota</taxon>
        <taxon>Agaricomycotina</taxon>
        <taxon>Agaricomycetes</taxon>
        <taxon>Agaricomycetidae</taxon>
        <taxon>Agaricales</taxon>
        <taxon>Pluteineae</taxon>
        <taxon>Pluteaceae</taxon>
        <taxon>Pluteus</taxon>
    </lineage>
</organism>
<keyword evidence="2" id="KW-1185">Reference proteome</keyword>
<dbReference type="EMBL" id="ML208606">
    <property type="protein sequence ID" value="TFK62096.1"/>
    <property type="molecule type" value="Genomic_DNA"/>
</dbReference>
<accession>A0ACD3A989</accession>
<reference evidence="1 2" key="1">
    <citation type="journal article" date="2019" name="Nat. Ecol. Evol.">
        <title>Megaphylogeny resolves global patterns of mushroom evolution.</title>
        <authorList>
            <person name="Varga T."/>
            <person name="Krizsan K."/>
            <person name="Foldi C."/>
            <person name="Dima B."/>
            <person name="Sanchez-Garcia M."/>
            <person name="Sanchez-Ramirez S."/>
            <person name="Szollosi G.J."/>
            <person name="Szarkandi J.G."/>
            <person name="Papp V."/>
            <person name="Albert L."/>
            <person name="Andreopoulos W."/>
            <person name="Angelini C."/>
            <person name="Antonin V."/>
            <person name="Barry K.W."/>
            <person name="Bougher N.L."/>
            <person name="Buchanan P."/>
            <person name="Buyck B."/>
            <person name="Bense V."/>
            <person name="Catcheside P."/>
            <person name="Chovatia M."/>
            <person name="Cooper J."/>
            <person name="Damon W."/>
            <person name="Desjardin D."/>
            <person name="Finy P."/>
            <person name="Geml J."/>
            <person name="Haridas S."/>
            <person name="Hughes K."/>
            <person name="Justo A."/>
            <person name="Karasinski D."/>
            <person name="Kautmanova I."/>
            <person name="Kiss B."/>
            <person name="Kocsube S."/>
            <person name="Kotiranta H."/>
            <person name="LaButti K.M."/>
            <person name="Lechner B.E."/>
            <person name="Liimatainen K."/>
            <person name="Lipzen A."/>
            <person name="Lukacs Z."/>
            <person name="Mihaltcheva S."/>
            <person name="Morgado L.N."/>
            <person name="Niskanen T."/>
            <person name="Noordeloos M.E."/>
            <person name="Ohm R.A."/>
            <person name="Ortiz-Santana B."/>
            <person name="Ovrebo C."/>
            <person name="Racz N."/>
            <person name="Riley R."/>
            <person name="Savchenko A."/>
            <person name="Shiryaev A."/>
            <person name="Soop K."/>
            <person name="Spirin V."/>
            <person name="Szebenyi C."/>
            <person name="Tomsovsky M."/>
            <person name="Tulloss R.E."/>
            <person name="Uehling J."/>
            <person name="Grigoriev I.V."/>
            <person name="Vagvolgyi C."/>
            <person name="Papp T."/>
            <person name="Martin F.M."/>
            <person name="Miettinen O."/>
            <person name="Hibbett D.S."/>
            <person name="Nagy L.G."/>
        </authorList>
    </citation>
    <scope>NUCLEOTIDE SEQUENCE [LARGE SCALE GENOMIC DNA]</scope>
    <source>
        <strain evidence="1 2">NL-1719</strain>
    </source>
</reference>
<proteinExistence type="predicted"/>
<sequence>MFKQLSALVFVLPLVLAAPSKRANPAICAKLAPVAEDLLENLFGGECGDSAHGALRLIFHDAIGISPVVG</sequence>
<name>A0ACD3A989_9AGAR</name>